<dbReference type="InterPro" id="IPR007608">
    <property type="entry name" value="Senescence_reg_S40"/>
</dbReference>
<dbReference type="AlphaFoldDB" id="A0A8T3AB43"/>
<dbReference type="GO" id="GO:0010150">
    <property type="term" value="P:leaf senescence"/>
    <property type="evidence" value="ECO:0007669"/>
    <property type="project" value="UniProtKB-ARBA"/>
</dbReference>
<accession>A0A8T3AB43</accession>
<comment type="caution">
    <text evidence="3">The sequence shown here is derived from an EMBL/GenBank/DDBJ whole genome shotgun (WGS) entry which is preliminary data.</text>
</comment>
<feature type="compositionally biased region" description="Acidic residues" evidence="2">
    <location>
        <begin position="57"/>
        <end position="66"/>
    </location>
</feature>
<name>A0A8T3AB43_DENNO</name>
<organism evidence="3 4">
    <name type="scientific">Dendrobium nobile</name>
    <name type="common">Orchid</name>
    <dbReference type="NCBI Taxonomy" id="94219"/>
    <lineage>
        <taxon>Eukaryota</taxon>
        <taxon>Viridiplantae</taxon>
        <taxon>Streptophyta</taxon>
        <taxon>Embryophyta</taxon>
        <taxon>Tracheophyta</taxon>
        <taxon>Spermatophyta</taxon>
        <taxon>Magnoliopsida</taxon>
        <taxon>Liliopsida</taxon>
        <taxon>Asparagales</taxon>
        <taxon>Orchidaceae</taxon>
        <taxon>Epidendroideae</taxon>
        <taxon>Malaxideae</taxon>
        <taxon>Dendrobiinae</taxon>
        <taxon>Dendrobium</taxon>
    </lineage>
</organism>
<evidence type="ECO:0000256" key="2">
    <source>
        <dbReference type="SAM" id="MobiDB-lite"/>
    </source>
</evidence>
<dbReference type="PANTHER" id="PTHR33083">
    <property type="entry name" value="EXPRESSED PROTEIN"/>
    <property type="match status" value="1"/>
</dbReference>
<feature type="region of interest" description="Disordered" evidence="2">
    <location>
        <begin position="1"/>
        <end position="69"/>
    </location>
</feature>
<dbReference type="Proteomes" id="UP000829196">
    <property type="component" value="Unassembled WGS sequence"/>
</dbReference>
<sequence length="116" mass="13088">MAELMESDVMWPEDVDRQMSGKRSAKPNSRSAGVAWRREKTKPVSIPAAETRRQFEESESESETEEMVPPHVLVSRRWSSASVAFSLSSGPGRALKGRDLRHVRNSVLRMTGFLEN</sequence>
<evidence type="ECO:0000313" key="4">
    <source>
        <dbReference type="Proteomes" id="UP000829196"/>
    </source>
</evidence>
<keyword evidence="4" id="KW-1185">Reference proteome</keyword>
<reference evidence="3" key="1">
    <citation type="journal article" date="2022" name="Front. Genet.">
        <title>Chromosome-Scale Assembly of the Dendrobium nobile Genome Provides Insights Into the Molecular Mechanism of the Biosynthesis of the Medicinal Active Ingredient of Dendrobium.</title>
        <authorList>
            <person name="Xu Q."/>
            <person name="Niu S.-C."/>
            <person name="Li K.-L."/>
            <person name="Zheng P.-J."/>
            <person name="Zhang X.-J."/>
            <person name="Jia Y."/>
            <person name="Liu Y."/>
            <person name="Niu Y.-X."/>
            <person name="Yu L.-H."/>
            <person name="Chen D.-F."/>
            <person name="Zhang G.-Q."/>
        </authorList>
    </citation>
    <scope>NUCLEOTIDE SEQUENCE</scope>
    <source>
        <tissue evidence="3">Leaf</tissue>
    </source>
</reference>
<protein>
    <submittedName>
        <fullName evidence="3">Uncharacterized protein</fullName>
    </submittedName>
</protein>
<evidence type="ECO:0000313" key="3">
    <source>
        <dbReference type="EMBL" id="KAI0491565.1"/>
    </source>
</evidence>
<comment type="similarity">
    <text evidence="1">Belongs to the senescence regulator S40 family.</text>
</comment>
<evidence type="ECO:0000256" key="1">
    <source>
        <dbReference type="ARBA" id="ARBA00034773"/>
    </source>
</evidence>
<dbReference type="PANTHER" id="PTHR33083:SF87">
    <property type="entry name" value="OS01G0727500 PROTEIN"/>
    <property type="match status" value="1"/>
</dbReference>
<proteinExistence type="inferred from homology"/>
<gene>
    <name evidence="3" type="ORF">KFK09_025825</name>
</gene>
<dbReference type="Pfam" id="PF04520">
    <property type="entry name" value="Senescence_reg"/>
    <property type="match status" value="1"/>
</dbReference>
<dbReference type="EMBL" id="JAGYWB010000018">
    <property type="protein sequence ID" value="KAI0491565.1"/>
    <property type="molecule type" value="Genomic_DNA"/>
</dbReference>
<dbReference type="OrthoDB" id="672058at2759"/>